<name>A0A387AQK6_9LACO</name>
<dbReference type="OrthoDB" id="2326573at2"/>
<keyword evidence="2" id="KW-1185">Reference proteome</keyword>
<dbReference type="EMBL" id="CP032626">
    <property type="protein sequence ID" value="AYF92273.1"/>
    <property type="molecule type" value="Genomic_DNA"/>
</dbReference>
<accession>A0A387AQK6</accession>
<protein>
    <submittedName>
        <fullName evidence="1">Uncharacterized protein</fullName>
    </submittedName>
</protein>
<reference evidence="1 2" key="1">
    <citation type="submission" date="2018-09" db="EMBL/GenBank/DDBJ databases">
        <title>Genome sequencing of strain BHWM-4.</title>
        <authorList>
            <person name="Heo J."/>
            <person name="Kim S.-J."/>
            <person name="Kwon S.-W."/>
        </authorList>
    </citation>
    <scope>NUCLEOTIDE SEQUENCE [LARGE SCALE GENOMIC DNA]</scope>
    <source>
        <strain evidence="1 2">BHWM-4</strain>
    </source>
</reference>
<evidence type="ECO:0000313" key="2">
    <source>
        <dbReference type="Proteomes" id="UP000272003"/>
    </source>
</evidence>
<sequence length="136" mass="15928">MYNKHDGYFFRRILMNDQRFYEPKNSKDAMRFIEKLFNSYKDAPLTQSLLVYHQKLINQLRDNIEPAAKSEGIASRVEAAENMQKVMTNWITIKMAGKPYNGRMHHFKFQPNGAQAKFKRHNIKISGNGGHQASRH</sequence>
<dbReference type="Proteomes" id="UP000272003">
    <property type="component" value="Chromosome"/>
</dbReference>
<dbReference type="KEGG" id="abom:D7I45_01590"/>
<gene>
    <name evidence="1" type="ORF">D7I45_01590</name>
</gene>
<proteinExistence type="predicted"/>
<dbReference type="AlphaFoldDB" id="A0A387AQK6"/>
<evidence type="ECO:0000313" key="1">
    <source>
        <dbReference type="EMBL" id="AYF92273.1"/>
    </source>
</evidence>
<organism evidence="1 2">
    <name type="scientific">Apilactobacillus bombintestini</name>
    <dbReference type="NCBI Taxonomy" id="2419772"/>
    <lineage>
        <taxon>Bacteria</taxon>
        <taxon>Bacillati</taxon>
        <taxon>Bacillota</taxon>
        <taxon>Bacilli</taxon>
        <taxon>Lactobacillales</taxon>
        <taxon>Lactobacillaceae</taxon>
        <taxon>Apilactobacillus</taxon>
    </lineage>
</organism>